<dbReference type="OrthoDB" id="2957801at2759"/>
<dbReference type="InterPro" id="IPR032675">
    <property type="entry name" value="LRR_dom_sf"/>
</dbReference>
<keyword evidence="3" id="KW-1185">Reference proteome</keyword>
<dbReference type="InterPro" id="IPR001810">
    <property type="entry name" value="F-box_dom"/>
</dbReference>
<name>A0A6A4GZ65_9AGAR</name>
<dbReference type="AlphaFoldDB" id="A0A6A4GZ65"/>
<dbReference type="Gene3D" id="3.80.10.10">
    <property type="entry name" value="Ribonuclease Inhibitor"/>
    <property type="match status" value="1"/>
</dbReference>
<gene>
    <name evidence="2" type="ORF">BT96DRAFT_1024392</name>
</gene>
<dbReference type="Proteomes" id="UP000799118">
    <property type="component" value="Unassembled WGS sequence"/>
</dbReference>
<sequence>MAPRSKRVKPPIPGPEFLRKLPNELITIIINACSSSDRAALLRVSKHLNQLAMKPLYNSISITSHSVLPKLEQTLFQRPEVAAMIRMFTVYFQTMGSYPSITMRPLRDIIKRSRNIEQLHLHADVSVASRWLFEIALLSDPSANGFVLPKLSRLVIGISPTDVDVPSLELCLSGLESLDHLTLQFTSPRITLDLSRSTIKLSHVKATLPNLKSYHGPPLLLQSLSAGSKMLSSLTLDVMGLHEGEGAFEGILKYLKVIGPTQGGGNSALSSLMVLCDRTEVAELVSRHIPNVVHLSFSHILTPSTMHSHPLLQVDLDYLSHIPSLRKFSIGLCPHYSELRLPDAQLWDSSVLAESIGKTLPGVLEMTIHGSHYRKAPEGTIWTLV</sequence>
<evidence type="ECO:0000259" key="1">
    <source>
        <dbReference type="PROSITE" id="PS50181"/>
    </source>
</evidence>
<accession>A0A6A4GZ65</accession>
<evidence type="ECO:0000313" key="2">
    <source>
        <dbReference type="EMBL" id="KAE9390776.1"/>
    </source>
</evidence>
<evidence type="ECO:0000313" key="3">
    <source>
        <dbReference type="Proteomes" id="UP000799118"/>
    </source>
</evidence>
<dbReference type="PROSITE" id="PS50181">
    <property type="entry name" value="FBOX"/>
    <property type="match status" value="1"/>
</dbReference>
<proteinExistence type="predicted"/>
<organism evidence="2 3">
    <name type="scientific">Gymnopus androsaceus JB14</name>
    <dbReference type="NCBI Taxonomy" id="1447944"/>
    <lineage>
        <taxon>Eukaryota</taxon>
        <taxon>Fungi</taxon>
        <taxon>Dikarya</taxon>
        <taxon>Basidiomycota</taxon>
        <taxon>Agaricomycotina</taxon>
        <taxon>Agaricomycetes</taxon>
        <taxon>Agaricomycetidae</taxon>
        <taxon>Agaricales</taxon>
        <taxon>Marasmiineae</taxon>
        <taxon>Omphalotaceae</taxon>
        <taxon>Gymnopus</taxon>
    </lineage>
</organism>
<dbReference type="EMBL" id="ML769647">
    <property type="protein sequence ID" value="KAE9390776.1"/>
    <property type="molecule type" value="Genomic_DNA"/>
</dbReference>
<protein>
    <recommendedName>
        <fullName evidence="1">F-box domain-containing protein</fullName>
    </recommendedName>
</protein>
<reference evidence="2" key="1">
    <citation type="journal article" date="2019" name="Environ. Microbiol.">
        <title>Fungal ecological strategies reflected in gene transcription - a case study of two litter decomposers.</title>
        <authorList>
            <person name="Barbi F."/>
            <person name="Kohler A."/>
            <person name="Barry K."/>
            <person name="Baskaran P."/>
            <person name="Daum C."/>
            <person name="Fauchery L."/>
            <person name="Ihrmark K."/>
            <person name="Kuo A."/>
            <person name="LaButti K."/>
            <person name="Lipzen A."/>
            <person name="Morin E."/>
            <person name="Grigoriev I.V."/>
            <person name="Henrissat B."/>
            <person name="Lindahl B."/>
            <person name="Martin F."/>
        </authorList>
    </citation>
    <scope>NUCLEOTIDE SEQUENCE</scope>
    <source>
        <strain evidence="2">JB14</strain>
    </source>
</reference>
<feature type="domain" description="F-box" evidence="1">
    <location>
        <begin position="15"/>
        <end position="60"/>
    </location>
</feature>